<gene>
    <name evidence="1" type="ORF">EVAR_75084_1</name>
</gene>
<sequence length="121" mass="13699">MNSPPPPMAPPTSRSYGPNRRSAVGHRYLIWIFDLAICVGRTRIGAANDDCRQCDYNVQKQLIIITDRIDHKALYAMTIHYPAFDEADGGKNVATRIVGRVILNNQEQKKKRTSLERSESK</sequence>
<proteinExistence type="predicted"/>
<protein>
    <submittedName>
        <fullName evidence="1">Uncharacterized protein</fullName>
    </submittedName>
</protein>
<organism evidence="1 2">
    <name type="scientific">Eumeta variegata</name>
    <name type="common">Bagworm moth</name>
    <name type="synonym">Eumeta japonica</name>
    <dbReference type="NCBI Taxonomy" id="151549"/>
    <lineage>
        <taxon>Eukaryota</taxon>
        <taxon>Metazoa</taxon>
        <taxon>Ecdysozoa</taxon>
        <taxon>Arthropoda</taxon>
        <taxon>Hexapoda</taxon>
        <taxon>Insecta</taxon>
        <taxon>Pterygota</taxon>
        <taxon>Neoptera</taxon>
        <taxon>Endopterygota</taxon>
        <taxon>Lepidoptera</taxon>
        <taxon>Glossata</taxon>
        <taxon>Ditrysia</taxon>
        <taxon>Tineoidea</taxon>
        <taxon>Psychidae</taxon>
        <taxon>Oiketicinae</taxon>
        <taxon>Eumeta</taxon>
    </lineage>
</organism>
<dbReference type="Proteomes" id="UP000299102">
    <property type="component" value="Unassembled WGS sequence"/>
</dbReference>
<name>A0A4C1W3E0_EUMVA</name>
<reference evidence="1 2" key="1">
    <citation type="journal article" date="2019" name="Commun. Biol.">
        <title>The bagworm genome reveals a unique fibroin gene that provides high tensile strength.</title>
        <authorList>
            <person name="Kono N."/>
            <person name="Nakamura H."/>
            <person name="Ohtoshi R."/>
            <person name="Tomita M."/>
            <person name="Numata K."/>
            <person name="Arakawa K."/>
        </authorList>
    </citation>
    <scope>NUCLEOTIDE SEQUENCE [LARGE SCALE GENOMIC DNA]</scope>
</reference>
<comment type="caution">
    <text evidence="1">The sequence shown here is derived from an EMBL/GenBank/DDBJ whole genome shotgun (WGS) entry which is preliminary data.</text>
</comment>
<evidence type="ECO:0000313" key="1">
    <source>
        <dbReference type="EMBL" id="GBP44627.1"/>
    </source>
</evidence>
<accession>A0A4C1W3E0</accession>
<evidence type="ECO:0000313" key="2">
    <source>
        <dbReference type="Proteomes" id="UP000299102"/>
    </source>
</evidence>
<dbReference type="AlphaFoldDB" id="A0A4C1W3E0"/>
<keyword evidence="2" id="KW-1185">Reference proteome</keyword>
<dbReference type="EMBL" id="BGZK01000455">
    <property type="protein sequence ID" value="GBP44627.1"/>
    <property type="molecule type" value="Genomic_DNA"/>
</dbReference>